<dbReference type="InterPro" id="IPR006693">
    <property type="entry name" value="AB_hydrolase_lipase"/>
</dbReference>
<comment type="similarity">
    <text evidence="1 7">Belongs to the AB hydrolase superfamily. Lipase family.</text>
</comment>
<evidence type="ECO:0000256" key="3">
    <source>
        <dbReference type="ARBA" id="ARBA00022801"/>
    </source>
</evidence>
<dbReference type="GO" id="GO:0016788">
    <property type="term" value="F:hydrolase activity, acting on ester bonds"/>
    <property type="evidence" value="ECO:0007669"/>
    <property type="project" value="InterPro"/>
</dbReference>
<protein>
    <recommendedName>
        <fullName evidence="7">Lipase</fullName>
    </recommendedName>
</protein>
<dbReference type="VEuPathDB" id="VectorBase:LOC119166696"/>
<organism evidence="11">
    <name type="scientific">Rhipicephalus microplus</name>
    <name type="common">Cattle tick</name>
    <name type="synonym">Boophilus microplus</name>
    <dbReference type="NCBI Taxonomy" id="6941"/>
    <lineage>
        <taxon>Eukaryota</taxon>
        <taxon>Metazoa</taxon>
        <taxon>Ecdysozoa</taxon>
        <taxon>Arthropoda</taxon>
        <taxon>Chelicerata</taxon>
        <taxon>Arachnida</taxon>
        <taxon>Acari</taxon>
        <taxon>Parasitiformes</taxon>
        <taxon>Ixodida</taxon>
        <taxon>Ixodoidea</taxon>
        <taxon>Ixodidae</taxon>
        <taxon>Rhipicephalinae</taxon>
        <taxon>Rhipicephalus</taxon>
        <taxon>Boophilus</taxon>
    </lineage>
</organism>
<feature type="domain" description="Partial AB-hydrolase lipase" evidence="10">
    <location>
        <begin position="36"/>
        <end position="97"/>
    </location>
</feature>
<keyword evidence="5" id="KW-0443">Lipid metabolism</keyword>
<dbReference type="Pfam" id="PF04083">
    <property type="entry name" value="Abhydro_lipase"/>
    <property type="match status" value="1"/>
</dbReference>
<evidence type="ECO:0000256" key="9">
    <source>
        <dbReference type="SAM" id="SignalP"/>
    </source>
</evidence>
<dbReference type="OrthoDB" id="9974421at2759"/>
<keyword evidence="2 9" id="KW-0732">Signal</keyword>
<name>A0A6M2CH00_RHIMP</name>
<evidence type="ECO:0000256" key="4">
    <source>
        <dbReference type="ARBA" id="ARBA00022963"/>
    </source>
</evidence>
<dbReference type="Gene3D" id="3.40.50.1820">
    <property type="entry name" value="alpha/beta hydrolase"/>
    <property type="match status" value="1"/>
</dbReference>
<dbReference type="GO" id="GO:0016042">
    <property type="term" value="P:lipid catabolic process"/>
    <property type="evidence" value="ECO:0007669"/>
    <property type="project" value="UniProtKB-KW"/>
</dbReference>
<dbReference type="FunFam" id="3.40.50.1820:FF:000057">
    <property type="entry name" value="Lipase"/>
    <property type="match status" value="1"/>
</dbReference>
<keyword evidence="3 7" id="KW-0378">Hydrolase</keyword>
<evidence type="ECO:0000256" key="8">
    <source>
        <dbReference type="PIRSR" id="PIRSR000862-1"/>
    </source>
</evidence>
<feature type="active site" description="Charge relay system" evidence="8">
    <location>
        <position position="344"/>
    </location>
</feature>
<evidence type="ECO:0000256" key="7">
    <source>
        <dbReference type="PIRNR" id="PIRNR000862"/>
    </source>
</evidence>
<dbReference type="EMBL" id="GHWJ01000326">
    <property type="protein sequence ID" value="NOV33063.1"/>
    <property type="molecule type" value="Transcribed_RNA"/>
</dbReference>
<feature type="chain" id="PRO_5026776033" description="Lipase" evidence="9">
    <location>
        <begin position="17"/>
        <end position="422"/>
    </location>
</feature>
<evidence type="ECO:0000256" key="6">
    <source>
        <dbReference type="ARBA" id="ARBA00023180"/>
    </source>
</evidence>
<accession>A0A6M2CH00</accession>
<dbReference type="PIRSF" id="PIRSF000862">
    <property type="entry name" value="Steryl_ester_lip"/>
    <property type="match status" value="1"/>
</dbReference>
<evidence type="ECO:0000256" key="5">
    <source>
        <dbReference type="ARBA" id="ARBA00023098"/>
    </source>
</evidence>
<dbReference type="InterPro" id="IPR025483">
    <property type="entry name" value="Lipase_euk"/>
</dbReference>
<evidence type="ECO:0000313" key="11">
    <source>
        <dbReference type="EMBL" id="NOV33063.1"/>
    </source>
</evidence>
<feature type="signal peptide" evidence="9">
    <location>
        <begin position="1"/>
        <end position="16"/>
    </location>
</feature>
<evidence type="ECO:0000256" key="1">
    <source>
        <dbReference type="ARBA" id="ARBA00010701"/>
    </source>
</evidence>
<evidence type="ECO:0000256" key="2">
    <source>
        <dbReference type="ARBA" id="ARBA00022729"/>
    </source>
</evidence>
<feature type="active site" description="Charge relay system" evidence="8">
    <location>
        <position position="376"/>
    </location>
</feature>
<keyword evidence="4 7" id="KW-0442">Lipid degradation</keyword>
<proteinExistence type="inferred from homology"/>
<dbReference type="InterPro" id="IPR029058">
    <property type="entry name" value="AB_hydrolase_fold"/>
</dbReference>
<feature type="active site" description="Nucleophile" evidence="8">
    <location>
        <position position="173"/>
    </location>
</feature>
<sequence>MSWLLELLLLCVFVAADGTKRSTSDVERQVKMTTCELVADMGYHCETRKATTEDGYVVEIDRVRENAKAAACDRETCDNPVLLVPGMLDDSASWFLNQPSQSAGFMLADKGYDVWTMNTREITNRCEHKELSHSDPRYWEWSFNEIGKFDVAAAIDLVLTTTGASTLVILAFSQGFTSSLVLLSTKPEYNAKVDLLMGYGPVANVSHTGYPLSALLFFSDLIFPVIDPFGKRGYFSFTGAAEATGKPLCSILDGGICSATLFIALAATPEQVNKTRTPVYMAHTYQATSIKNLHHLVQVAKSKRFAMYDNGKVDNLLKYGKTEPPEYPLERISVPAALFSAVRDKIANPVDVADLVRALDAGVVLNYVLPMRNFHHDDFILSCKAAHVLHDVMIATLANYTSNDADEEEHVPDGAYISDNLG</sequence>
<dbReference type="SUPFAM" id="SSF53474">
    <property type="entry name" value="alpha/beta-Hydrolases"/>
    <property type="match status" value="1"/>
</dbReference>
<dbReference type="PANTHER" id="PTHR11005">
    <property type="entry name" value="LYSOSOMAL ACID LIPASE-RELATED"/>
    <property type="match status" value="1"/>
</dbReference>
<dbReference type="AlphaFoldDB" id="A0A6M2CH00"/>
<evidence type="ECO:0000259" key="10">
    <source>
        <dbReference type="Pfam" id="PF04083"/>
    </source>
</evidence>
<keyword evidence="6" id="KW-0325">Glycoprotein</keyword>
<reference evidence="11" key="1">
    <citation type="submission" date="2019-09" db="EMBL/GenBank/DDBJ databases">
        <title>Organ-specific transcriptomic study of the physiology of the cattle tick, Rhipicephalus microplus.</title>
        <authorList>
            <person name="Tirloni L."/>
            <person name="Braz G."/>
            <person name="Gandara A.C.P."/>
            <person name="Sabadin G.A."/>
            <person name="da Silva R.M."/>
            <person name="Guizzo M.G."/>
            <person name="Machado J.A."/>
            <person name="Costa E.P."/>
            <person name="Gomes H.F."/>
            <person name="Moraes J."/>
            <person name="Mota M.B.S."/>
            <person name="Mesquita R.D."/>
            <person name="Alvarenga P.H."/>
            <person name="Alves F."/>
            <person name="Seixas A."/>
            <person name="da Fonseca R.N."/>
            <person name="Fogaca A."/>
            <person name="Logullo C."/>
            <person name="Tanaka A."/>
            <person name="Daffre S."/>
            <person name="Termignoni C."/>
            <person name="Vaz I.S.Jr."/>
            <person name="Oliveira P.L."/>
            <person name="Ribeiro J.M."/>
        </authorList>
    </citation>
    <scope>NUCLEOTIDE SEQUENCE</scope>
    <source>
        <strain evidence="11">Porto Alegre</strain>
    </source>
</reference>